<keyword evidence="1" id="KW-0472">Membrane</keyword>
<keyword evidence="1" id="KW-1133">Transmembrane helix</keyword>
<proteinExistence type="predicted"/>
<evidence type="ECO:0000313" key="3">
    <source>
        <dbReference type="Proteomes" id="UP001177120"/>
    </source>
</evidence>
<comment type="caution">
    <text evidence="2">The sequence shown here is derived from an EMBL/GenBank/DDBJ whole genome shotgun (WGS) entry which is preliminary data.</text>
</comment>
<evidence type="ECO:0000256" key="1">
    <source>
        <dbReference type="SAM" id="Phobius"/>
    </source>
</evidence>
<name>A0ABS2WMM3_9BACL</name>
<sequence>MDNFIATVVFSLPGLLAYFWLRMFGVNPPTQHTVIEMMGISALLWVPTVGLFIIVYDIGYFLLDKTILLNLGLRHLWRLEDIKTMSTNLIFLFYFIILNIIFSFAIAWIWSVYGQKGVLKIVNKVRIKRNVSKLSENTSTWDSFFLAIDEKEKSSDGSRLVVEVYKLGESEKEKIVGCIKNASRPFEPERALILDDPSGWKEAHDYFRFPIKQTYIDLETGIVVNELKVPKECENQLIEKECV</sequence>
<dbReference type="RefSeq" id="WP_205497018.1">
    <property type="nucleotide sequence ID" value="NZ_JAFHAP010000016.1"/>
</dbReference>
<feature type="transmembrane region" description="Helical" evidence="1">
    <location>
        <begin position="42"/>
        <end position="63"/>
    </location>
</feature>
<feature type="transmembrane region" description="Helical" evidence="1">
    <location>
        <begin position="89"/>
        <end position="110"/>
    </location>
</feature>
<dbReference type="Proteomes" id="UP001177120">
    <property type="component" value="Unassembled WGS sequence"/>
</dbReference>
<keyword evidence="1" id="KW-0812">Transmembrane</keyword>
<keyword evidence="3" id="KW-1185">Reference proteome</keyword>
<feature type="transmembrane region" description="Helical" evidence="1">
    <location>
        <begin position="6"/>
        <end position="21"/>
    </location>
</feature>
<gene>
    <name evidence="2" type="ORF">JQC72_14880</name>
</gene>
<evidence type="ECO:0000313" key="2">
    <source>
        <dbReference type="EMBL" id="MBN2910783.1"/>
    </source>
</evidence>
<organism evidence="2 3">
    <name type="scientific">Polycladomyces zharkentensis</name>
    <dbReference type="NCBI Taxonomy" id="2807616"/>
    <lineage>
        <taxon>Bacteria</taxon>
        <taxon>Bacillati</taxon>
        <taxon>Bacillota</taxon>
        <taxon>Bacilli</taxon>
        <taxon>Bacillales</taxon>
        <taxon>Thermoactinomycetaceae</taxon>
        <taxon>Polycladomyces</taxon>
    </lineage>
</organism>
<reference evidence="2" key="1">
    <citation type="journal article" date="2024" name="Int. J. Syst. Evol. Microbiol.">
        <title>Polycladomyces zharkentensis sp. nov., a novel thermophilic cellulose- and starch-degrading member of the Bacillota from a geothermal aquifer in Kazakhstan.</title>
        <authorList>
            <person name="Mashzhan A."/>
            <person name="Kistaubayeva A."/>
            <person name="Javier-Lopez R."/>
            <person name="Bissenova U."/>
            <person name="Bissenbay A."/>
            <person name="Birkeland N.K."/>
        </authorList>
    </citation>
    <scope>NUCLEOTIDE SEQUENCE</scope>
    <source>
        <strain evidence="2">ZKZ2T</strain>
    </source>
</reference>
<accession>A0ABS2WMM3</accession>
<dbReference type="EMBL" id="JAFHAP010000016">
    <property type="protein sequence ID" value="MBN2910783.1"/>
    <property type="molecule type" value="Genomic_DNA"/>
</dbReference>
<protein>
    <submittedName>
        <fullName evidence="2">Uncharacterized protein</fullName>
    </submittedName>
</protein>